<reference evidence="8" key="1">
    <citation type="journal article" date="2018" name="Nat. Microbiol.">
        <title>Leveraging single-cell genomics to expand the fungal tree of life.</title>
        <authorList>
            <person name="Ahrendt S.R."/>
            <person name="Quandt C.A."/>
            <person name="Ciobanu D."/>
            <person name="Clum A."/>
            <person name="Salamov A."/>
            <person name="Andreopoulos B."/>
            <person name="Cheng J.F."/>
            <person name="Woyke T."/>
            <person name="Pelin A."/>
            <person name="Henrissat B."/>
            <person name="Reynolds N.K."/>
            <person name="Benny G.L."/>
            <person name="Smith M.E."/>
            <person name="James T.Y."/>
            <person name="Grigoriev I.V."/>
        </authorList>
    </citation>
    <scope>NUCLEOTIDE SEQUENCE [LARGE SCALE GENOMIC DNA]</scope>
    <source>
        <strain evidence="8">RSA 468</strain>
    </source>
</reference>
<dbReference type="Proteomes" id="UP000268162">
    <property type="component" value="Unassembled WGS sequence"/>
</dbReference>
<keyword evidence="3" id="KW-0498">Mitosis</keyword>
<organism evidence="7 8">
    <name type="scientific">Dimargaris cristalligena</name>
    <dbReference type="NCBI Taxonomy" id="215637"/>
    <lineage>
        <taxon>Eukaryota</taxon>
        <taxon>Fungi</taxon>
        <taxon>Fungi incertae sedis</taxon>
        <taxon>Zoopagomycota</taxon>
        <taxon>Kickxellomycotina</taxon>
        <taxon>Dimargaritomycetes</taxon>
        <taxon>Dimargaritales</taxon>
        <taxon>Dimargaritaceae</taxon>
        <taxon>Dimargaris</taxon>
    </lineage>
</organism>
<keyword evidence="2" id="KW-0132">Cell division</keyword>
<name>A0A4P9ZX75_9FUNG</name>
<accession>A0A4P9ZX75</accession>
<evidence type="ECO:0000256" key="1">
    <source>
        <dbReference type="ARBA" id="ARBA00004123"/>
    </source>
</evidence>
<evidence type="ECO:0000256" key="6">
    <source>
        <dbReference type="SAM" id="MobiDB-lite"/>
    </source>
</evidence>
<dbReference type="GO" id="GO:0000785">
    <property type="term" value="C:chromatin"/>
    <property type="evidence" value="ECO:0007669"/>
    <property type="project" value="TreeGrafter"/>
</dbReference>
<protein>
    <submittedName>
        <fullName evidence="7">Armadillo-type protein</fullName>
    </submittedName>
</protein>
<keyword evidence="5" id="KW-0131">Cell cycle</keyword>
<dbReference type="CDD" id="cd19953">
    <property type="entry name" value="PDS5"/>
    <property type="match status" value="1"/>
</dbReference>
<dbReference type="STRING" id="215637.A0A4P9ZX75"/>
<dbReference type="GO" id="GO:0006281">
    <property type="term" value="P:DNA repair"/>
    <property type="evidence" value="ECO:0007669"/>
    <property type="project" value="TreeGrafter"/>
</dbReference>
<gene>
    <name evidence="7" type="ORF">BJ085DRAFT_15374</name>
</gene>
<dbReference type="SUPFAM" id="SSF48371">
    <property type="entry name" value="ARM repeat"/>
    <property type="match status" value="1"/>
</dbReference>
<sequence>MATLDRLRFRQKLVFEGTKTIAPAELMKRLKTLHAELAEMDQEKVDVRSLDSVTRSLISSTLLEHKDNGVQIHTACCLADIMRLYAPEAPYDEEELRTIFEFFLSQLAHLAQSNSDYFQLYFYLLESLSNVKSVVLVVDLNHPEQLVTEFFRLFFDIIRPDQSRNLQLYMVDVLHQLVEETPTVPQEVVDIILAQFLKKRQTANPTAYQLACDLCNAATDRLQKYICQYFTDVIVNAGKASSGSTSGSSGDPHFTADQLSEFKTAHYLIKELNRACPGLLLNVIPQLEEELTLDAVQLRTLATSVLGDMIAERGHALVRRYPTAWKAWIQRKADKNHAVRALWVELAIHLYRAQPQLGRELNEAIHAKVTDPDEKVRLAVARGLAQLDLDTLTYSPLDPEILVQLGHRCRDKKSSPRQEAIKALSHIFDLAYPSLETRDPIAVARFGWIPSVLFNTFYANDLDTLVMVERALTETVFQPSATLTDEQRTRRLLIVVALLDDRARKAFMGFLNRQLNTSREMNLFLDLCEKYNAAEDPQGADGQGVLNNLNYVIRLITSKLPDARKHADHLLSFAKMHDVRLHKMIRDAMSPQLGHKAIRKSQREAVKRLESLSPTLADTFTILIRRVSLTVVNRSTITETAGTGAAGSDTASAAQWTPAKLAETAHILLKHIATVFPEMYKSHVTELFALVRNDSATAGDDDTEQGQTASLKTVADFAKAFPTEVPTDRAIIQRLVQIALSDSVAPVAAKYAASVLAHADSPAATAAVTQILDQLVPNLAPIGSDADAEVLRPCWAHLKVLGQFALFRSGQFAPYTDRVVSFVQQNFLRAELTTTANATPTVATPAATPVRPSRQRSRTVATSAAAIDRANAALPVLKLLDSWITPVPTTTSAADAPTDPEPVSTPNPVRSFRRLTAAQCLLKLATQDRYESLLGSQHVERLSGVVQDPCYPVRLSYTTKLIGYLNSLRIPHRFLASLFLVAPDTEAAIKLTVRSFVKRQLQAPNMRDRFATLYETTITRLIHLLAHRPDYDETSAALNALSRYIDFYLDLVANDDNVSLIFHMAAQLKTVTDRSTMPPNPTSAAQTLKASQPIYVLSDMAQYLIQEKCHAHQWTLLSYPGSDRPPRDLFVPIENDEVLSQIAKRSFLPPDFTRDRSGVSHNHHYHHSSGGTGGGASATPRRGAGTGPGLRGEVTRQRKSASRTAAAAGSESEASGSDGEGDSDAETGRRKRRRPRRRPSDASERGFGRSKMARAAEGMTTPSRRNAPRRAKADGEVRYHQSSDSDSNVEED</sequence>
<dbReference type="InterPro" id="IPR016024">
    <property type="entry name" value="ARM-type_fold"/>
</dbReference>
<dbReference type="PANTHER" id="PTHR12663:SF0">
    <property type="entry name" value="PRECOCIOUS DISSOCIATION OF SISTERS 5, ISOFORM A"/>
    <property type="match status" value="1"/>
</dbReference>
<dbReference type="GO" id="GO:0005634">
    <property type="term" value="C:nucleus"/>
    <property type="evidence" value="ECO:0007669"/>
    <property type="project" value="UniProtKB-SubCell"/>
</dbReference>
<dbReference type="EMBL" id="ML002388">
    <property type="protein sequence ID" value="RKP38243.1"/>
    <property type="molecule type" value="Genomic_DNA"/>
</dbReference>
<evidence type="ECO:0000256" key="5">
    <source>
        <dbReference type="ARBA" id="ARBA00023306"/>
    </source>
</evidence>
<evidence type="ECO:0000256" key="2">
    <source>
        <dbReference type="ARBA" id="ARBA00022618"/>
    </source>
</evidence>
<dbReference type="InterPro" id="IPR039776">
    <property type="entry name" value="Pds5"/>
</dbReference>
<dbReference type="Pfam" id="PF20168">
    <property type="entry name" value="PDS5"/>
    <property type="match status" value="1"/>
</dbReference>
<evidence type="ECO:0000313" key="8">
    <source>
        <dbReference type="Proteomes" id="UP000268162"/>
    </source>
</evidence>
<feature type="region of interest" description="Disordered" evidence="6">
    <location>
        <begin position="1149"/>
        <end position="1292"/>
    </location>
</feature>
<dbReference type="GO" id="GO:0051301">
    <property type="term" value="P:cell division"/>
    <property type="evidence" value="ECO:0007669"/>
    <property type="project" value="UniProtKB-KW"/>
</dbReference>
<dbReference type="GO" id="GO:0007064">
    <property type="term" value="P:mitotic sister chromatid cohesion"/>
    <property type="evidence" value="ECO:0007669"/>
    <property type="project" value="InterPro"/>
</dbReference>
<proteinExistence type="predicted"/>
<keyword evidence="4" id="KW-0539">Nucleus</keyword>
<keyword evidence="8" id="KW-1185">Reference proteome</keyword>
<feature type="compositionally biased region" description="Basic and acidic residues" evidence="6">
    <location>
        <begin position="1271"/>
        <end position="1283"/>
    </location>
</feature>
<dbReference type="PANTHER" id="PTHR12663">
    <property type="entry name" value="ANDROGEN INDUCED INHIBITOR OF PROLIFERATION AS3 / PDS5-RELATED"/>
    <property type="match status" value="1"/>
</dbReference>
<dbReference type="Gene3D" id="1.25.10.10">
    <property type="entry name" value="Leucine-rich Repeat Variant"/>
    <property type="match status" value="1"/>
</dbReference>
<comment type="subcellular location">
    <subcellularLocation>
        <location evidence="1">Nucleus</location>
    </subcellularLocation>
</comment>
<feature type="compositionally biased region" description="Low complexity" evidence="6">
    <location>
        <begin position="1202"/>
        <end position="1217"/>
    </location>
</feature>
<feature type="compositionally biased region" description="Basic and acidic residues" evidence="6">
    <location>
        <begin position="1238"/>
        <end position="1247"/>
    </location>
</feature>
<evidence type="ECO:0000313" key="7">
    <source>
        <dbReference type="EMBL" id="RKP38243.1"/>
    </source>
</evidence>
<evidence type="ECO:0000256" key="4">
    <source>
        <dbReference type="ARBA" id="ARBA00023242"/>
    </source>
</evidence>
<dbReference type="InterPro" id="IPR011989">
    <property type="entry name" value="ARM-like"/>
</dbReference>
<evidence type="ECO:0000256" key="3">
    <source>
        <dbReference type="ARBA" id="ARBA00022776"/>
    </source>
</evidence>